<dbReference type="Proteomes" id="UP000515561">
    <property type="component" value="Chromosome"/>
</dbReference>
<dbReference type="GO" id="GO:0008610">
    <property type="term" value="P:lipid biosynthetic process"/>
    <property type="evidence" value="ECO:0007669"/>
    <property type="project" value="TreeGrafter"/>
</dbReference>
<evidence type="ECO:0000256" key="1">
    <source>
        <dbReference type="ARBA" id="ARBA00007169"/>
    </source>
</evidence>
<proteinExistence type="inferred from homology"/>
<evidence type="ECO:0000259" key="2">
    <source>
        <dbReference type="Pfam" id="PF00975"/>
    </source>
</evidence>
<comment type="similarity">
    <text evidence="1">Belongs to the thioesterase family.</text>
</comment>
<dbReference type="EMBL" id="AP023367">
    <property type="protein sequence ID" value="BCJ94406.1"/>
    <property type="molecule type" value="Genomic_DNA"/>
</dbReference>
<evidence type="ECO:0000313" key="3">
    <source>
        <dbReference type="EMBL" id="BCJ94406.1"/>
    </source>
</evidence>
<name>A0A6S6QXF1_9FIRM</name>
<dbReference type="PANTHER" id="PTHR11487">
    <property type="entry name" value="THIOESTERASE"/>
    <property type="match status" value="1"/>
</dbReference>
<dbReference type="PANTHER" id="PTHR11487:SF0">
    <property type="entry name" value="S-ACYL FATTY ACID SYNTHASE THIOESTERASE, MEDIUM CHAIN"/>
    <property type="match status" value="1"/>
</dbReference>
<feature type="domain" description="Thioesterase" evidence="2">
    <location>
        <begin position="29"/>
        <end position="212"/>
    </location>
</feature>
<dbReference type="InterPro" id="IPR029058">
    <property type="entry name" value="AB_hydrolase_fold"/>
</dbReference>
<sequence length="251" mass="29053">MNQTKQEYVFLNKGIGLRRLKGKSNDKTKIFFFPFVGGQSLSYKDVAKDLPENMEVLAIDYPGHGWVRGEYITDFDELVMLLYEELEEYFGDDFYFFGHSLGGLIAYRMVQYLERKNRGPQKVFISASPLPHRIEEYRYLADKSIEELVTVMSAFGGINPVLLENKAHLEYFAAPMKADIAVFLKTSVDMNLAVETPMYVFYSEGDSFVKYTDICEWGIYGQTVVFIKVKGEHIFIQTDYKEVTEHLNRLL</sequence>
<dbReference type="Gene3D" id="3.40.50.1820">
    <property type="entry name" value="alpha/beta hydrolase"/>
    <property type="match status" value="1"/>
</dbReference>
<keyword evidence="4" id="KW-1185">Reference proteome</keyword>
<dbReference type="Pfam" id="PF00975">
    <property type="entry name" value="Thioesterase"/>
    <property type="match status" value="1"/>
</dbReference>
<dbReference type="InterPro" id="IPR012223">
    <property type="entry name" value="TEII"/>
</dbReference>
<dbReference type="RefSeq" id="WP_184093357.1">
    <property type="nucleotide sequence ID" value="NZ_AP023367.1"/>
</dbReference>
<evidence type="ECO:0000313" key="4">
    <source>
        <dbReference type="Proteomes" id="UP000515561"/>
    </source>
</evidence>
<organism evidence="3 4">
    <name type="scientific">Anaerocolumna cellulosilytica</name>
    <dbReference type="NCBI Taxonomy" id="433286"/>
    <lineage>
        <taxon>Bacteria</taxon>
        <taxon>Bacillati</taxon>
        <taxon>Bacillota</taxon>
        <taxon>Clostridia</taxon>
        <taxon>Lachnospirales</taxon>
        <taxon>Lachnospiraceae</taxon>
        <taxon>Anaerocolumna</taxon>
    </lineage>
</organism>
<accession>A0A6S6QXF1</accession>
<dbReference type="AlphaFoldDB" id="A0A6S6QXF1"/>
<protein>
    <submittedName>
        <fullName evidence="3">Surfactin synthase thioesterase subunit</fullName>
    </submittedName>
</protein>
<gene>
    <name evidence="3" type="primary">srfAD_1</name>
    <name evidence="3" type="ORF">acsn021_19750</name>
</gene>
<dbReference type="InterPro" id="IPR001031">
    <property type="entry name" value="Thioesterase"/>
</dbReference>
<dbReference type="KEGG" id="acel:acsn021_19750"/>
<reference evidence="3 4" key="1">
    <citation type="journal article" date="2016" name="Int. J. Syst. Evol. Microbiol.">
        <title>Descriptions of Anaerotaenia torta gen. nov., sp. nov. and Anaerocolumna cellulosilytica gen. nov., sp. nov. isolated from a methanogenic reactor of cattle waste.</title>
        <authorList>
            <person name="Uek A."/>
            <person name="Ohtaki Y."/>
            <person name="Kaku N."/>
            <person name="Ueki K."/>
        </authorList>
    </citation>
    <scope>NUCLEOTIDE SEQUENCE [LARGE SCALE GENOMIC DNA]</scope>
    <source>
        <strain evidence="3 4">SN021</strain>
    </source>
</reference>
<dbReference type="SUPFAM" id="SSF53474">
    <property type="entry name" value="alpha/beta-Hydrolases"/>
    <property type="match status" value="1"/>
</dbReference>